<dbReference type="GO" id="GO:0005737">
    <property type="term" value="C:cytoplasm"/>
    <property type="evidence" value="ECO:0007669"/>
    <property type="project" value="TreeGrafter"/>
</dbReference>
<dbReference type="PANTHER" id="PTHR22834">
    <property type="entry name" value="NUCLEAR FUSION PROTEIN FUS2"/>
    <property type="match status" value="1"/>
</dbReference>
<dbReference type="Gene3D" id="1.20.1270.60">
    <property type="entry name" value="Arfaptin homology (AH) domain/BAR domain"/>
    <property type="match status" value="1"/>
</dbReference>
<evidence type="ECO:0000256" key="1">
    <source>
        <dbReference type="ARBA" id="ARBA00022443"/>
    </source>
</evidence>
<dbReference type="Proteomes" id="UP000230750">
    <property type="component" value="Unassembled WGS sequence"/>
</dbReference>
<evidence type="ECO:0000256" key="2">
    <source>
        <dbReference type="PROSITE-ProRule" id="PRU00192"/>
    </source>
</evidence>
<comment type="caution">
    <text evidence="5">The sequence shown here is derived from an EMBL/GenBank/DDBJ whole genome shotgun (WGS) entry which is preliminary data.</text>
</comment>
<evidence type="ECO:0000313" key="5">
    <source>
        <dbReference type="EMBL" id="PIK42376.1"/>
    </source>
</evidence>
<dbReference type="OrthoDB" id="6244550at2759"/>
<dbReference type="InterPro" id="IPR036028">
    <property type="entry name" value="SH3-like_dom_sf"/>
</dbReference>
<evidence type="ECO:0000313" key="6">
    <source>
        <dbReference type="Proteomes" id="UP000230750"/>
    </source>
</evidence>
<name>A0A2G8K2Y3_STIJA</name>
<organism evidence="5 6">
    <name type="scientific">Stichopus japonicus</name>
    <name type="common">Sea cucumber</name>
    <dbReference type="NCBI Taxonomy" id="307972"/>
    <lineage>
        <taxon>Eukaryota</taxon>
        <taxon>Metazoa</taxon>
        <taxon>Echinodermata</taxon>
        <taxon>Eleutherozoa</taxon>
        <taxon>Echinozoa</taxon>
        <taxon>Holothuroidea</taxon>
        <taxon>Aspidochirotacea</taxon>
        <taxon>Aspidochirotida</taxon>
        <taxon>Stichopodidae</taxon>
        <taxon>Apostichopus</taxon>
    </lineage>
</organism>
<sequence>MLDYWIPIDRLRYVRYWIPTDRVRDEKEVARKNFEAMNIQLKDEIPKLCEMSLAIFKSCVVSFVEAERDHINSTLKKIYPLLELSIVHNSDLTDILAAFEASHLSAVEHQYQFTFVPNNFDKKDKLDRRLSRRSTQPAPPPSKPQPNKNNNQSENHRGRLTKRYPADRLVRASCEFIAKEPMELSVNKGDLVAIIKQQDPSGGGDRWYVDNGVSQGFVPSSVLSRQEEATAGGVDQCDGSDEEQPLYFYAEWSFTASAPNEISLDAGTVVRLVSAQDVDGNSEWWLVDQEGRQGYVPGNYLAKIP</sequence>
<dbReference type="PANTHER" id="PTHR22834:SF20">
    <property type="entry name" value="SH3 DOMAIN-CONTAINING PROTEIN"/>
    <property type="match status" value="1"/>
</dbReference>
<feature type="region of interest" description="Disordered" evidence="3">
    <location>
        <begin position="126"/>
        <end position="162"/>
    </location>
</feature>
<dbReference type="GO" id="GO:0005085">
    <property type="term" value="F:guanyl-nucleotide exchange factor activity"/>
    <property type="evidence" value="ECO:0007669"/>
    <property type="project" value="TreeGrafter"/>
</dbReference>
<keyword evidence="6" id="KW-1185">Reference proteome</keyword>
<dbReference type="STRING" id="307972.A0A2G8K2Y3"/>
<dbReference type="EMBL" id="MRZV01000939">
    <property type="protein sequence ID" value="PIK42376.1"/>
    <property type="molecule type" value="Genomic_DNA"/>
</dbReference>
<accession>A0A2G8K2Y3</accession>
<feature type="domain" description="SH3" evidence="4">
    <location>
        <begin position="243"/>
        <end position="305"/>
    </location>
</feature>
<evidence type="ECO:0000256" key="3">
    <source>
        <dbReference type="SAM" id="MobiDB-lite"/>
    </source>
</evidence>
<dbReference type="InterPro" id="IPR027267">
    <property type="entry name" value="AH/BAR_dom_sf"/>
</dbReference>
<dbReference type="InterPro" id="IPR001452">
    <property type="entry name" value="SH3_domain"/>
</dbReference>
<dbReference type="AlphaFoldDB" id="A0A2G8K2Y3"/>
<dbReference type="InterPro" id="IPR051492">
    <property type="entry name" value="Dynamin-Rho_GEF"/>
</dbReference>
<dbReference type="SMART" id="SM00326">
    <property type="entry name" value="SH3"/>
    <property type="match status" value="2"/>
</dbReference>
<keyword evidence="1 2" id="KW-0728">SH3 domain</keyword>
<protein>
    <submittedName>
        <fullName evidence="5">Putative dynamin-binding protein isoform X5</fullName>
    </submittedName>
</protein>
<dbReference type="PROSITE" id="PS50002">
    <property type="entry name" value="SH3"/>
    <property type="match status" value="2"/>
</dbReference>
<dbReference type="SUPFAM" id="SSF50044">
    <property type="entry name" value="SH3-domain"/>
    <property type="match status" value="2"/>
</dbReference>
<dbReference type="SUPFAM" id="SSF103657">
    <property type="entry name" value="BAR/IMD domain-like"/>
    <property type="match status" value="1"/>
</dbReference>
<reference evidence="5 6" key="1">
    <citation type="journal article" date="2017" name="PLoS Biol.">
        <title>The sea cucumber genome provides insights into morphological evolution and visceral regeneration.</title>
        <authorList>
            <person name="Zhang X."/>
            <person name="Sun L."/>
            <person name="Yuan J."/>
            <person name="Sun Y."/>
            <person name="Gao Y."/>
            <person name="Zhang L."/>
            <person name="Li S."/>
            <person name="Dai H."/>
            <person name="Hamel J.F."/>
            <person name="Liu C."/>
            <person name="Yu Y."/>
            <person name="Liu S."/>
            <person name="Lin W."/>
            <person name="Guo K."/>
            <person name="Jin S."/>
            <person name="Xu P."/>
            <person name="Storey K.B."/>
            <person name="Huan P."/>
            <person name="Zhang T."/>
            <person name="Zhou Y."/>
            <person name="Zhang J."/>
            <person name="Lin C."/>
            <person name="Li X."/>
            <person name="Xing L."/>
            <person name="Huo D."/>
            <person name="Sun M."/>
            <person name="Wang L."/>
            <person name="Mercier A."/>
            <person name="Li F."/>
            <person name="Yang H."/>
            <person name="Xiang J."/>
        </authorList>
    </citation>
    <scope>NUCLEOTIDE SEQUENCE [LARGE SCALE GENOMIC DNA]</scope>
    <source>
        <strain evidence="5">Shaxun</strain>
        <tissue evidence="5">Muscle</tissue>
    </source>
</reference>
<proteinExistence type="predicted"/>
<dbReference type="Gene3D" id="2.30.30.40">
    <property type="entry name" value="SH3 Domains"/>
    <property type="match status" value="2"/>
</dbReference>
<feature type="domain" description="SH3" evidence="4">
    <location>
        <begin position="165"/>
        <end position="228"/>
    </location>
</feature>
<evidence type="ECO:0000259" key="4">
    <source>
        <dbReference type="PROSITE" id="PS50002"/>
    </source>
</evidence>
<dbReference type="Pfam" id="PF07653">
    <property type="entry name" value="SH3_2"/>
    <property type="match status" value="2"/>
</dbReference>
<gene>
    <name evidence="5" type="ORF">BSL78_20773</name>
</gene>